<comment type="caution">
    <text evidence="1">The sequence shown here is derived from an EMBL/GenBank/DDBJ whole genome shotgun (WGS) entry which is preliminary data.</text>
</comment>
<reference evidence="1" key="1">
    <citation type="submission" date="2022-08" db="EMBL/GenBank/DDBJ databases">
        <title>Genome Sequence of Fusarium decemcellulare.</title>
        <authorList>
            <person name="Buettner E."/>
        </authorList>
    </citation>
    <scope>NUCLEOTIDE SEQUENCE</scope>
    <source>
        <strain evidence="1">Babe19</strain>
    </source>
</reference>
<keyword evidence="2" id="KW-1185">Reference proteome</keyword>
<evidence type="ECO:0000313" key="1">
    <source>
        <dbReference type="EMBL" id="KAJ3535471.1"/>
    </source>
</evidence>
<dbReference type="EMBL" id="JANRMS010000709">
    <property type="protein sequence ID" value="KAJ3535471.1"/>
    <property type="molecule type" value="Genomic_DNA"/>
</dbReference>
<gene>
    <name evidence="1" type="ORF">NM208_g7119</name>
</gene>
<dbReference type="Proteomes" id="UP001148629">
    <property type="component" value="Unassembled WGS sequence"/>
</dbReference>
<accession>A0ACC1SAE4</accession>
<protein>
    <submittedName>
        <fullName evidence="1">Uncharacterized protein</fullName>
    </submittedName>
</protein>
<sequence length="537" mass="59976">MRPSTAISLVWASLVSAQYRYADNQDPLEKDPQHVAAHFPDVDVDLFSPAFLDPDSVPEAFTNGTVGPTSQQTMDVFLKTLVSRNDWMTYHTPDFTSEEGRSIPYVVLSSSDATLRFPSSNTSKKLRLWMQGGVHGDEPGGDQALLAFLGKLDAEPKWAASLLKNLDILVVPRYNPDGVAYFQRYLASNFDPNRDHTKLSSQQTRDIKRLNREFNAHISLDCHEYTASRRYGENDEYLPLQDNQFSAFKNPNVHSAIRRLGESLFVPNVHSALINHNMTVGPYVVLQTPQELRLHEFVTDVKGDVAVFLGQGLAFLSETRGIRLGNQHFKRRTAAGLVAVEAVAQIASDNADIIYDTIEKARADFIVNDQEIIITDYPRWANKSWPFIEAETGDIVQVAVQFGNNTPPIANLTRARPEAYVFSKAWSHVAELLRIAGVQVDELQTDFGGQVEAFNITTAVVESKKYEGTARTTVTTEVSIKTINFPAGAYWVSTRQQNAAQAFVRLEPENIDSFASFNILPVDVGDEYQVYRIPATP</sequence>
<name>A0ACC1SAE4_9HYPO</name>
<organism evidence="1 2">
    <name type="scientific">Fusarium decemcellulare</name>
    <dbReference type="NCBI Taxonomy" id="57161"/>
    <lineage>
        <taxon>Eukaryota</taxon>
        <taxon>Fungi</taxon>
        <taxon>Dikarya</taxon>
        <taxon>Ascomycota</taxon>
        <taxon>Pezizomycotina</taxon>
        <taxon>Sordariomycetes</taxon>
        <taxon>Hypocreomycetidae</taxon>
        <taxon>Hypocreales</taxon>
        <taxon>Nectriaceae</taxon>
        <taxon>Fusarium</taxon>
        <taxon>Fusarium decemcellulare species complex</taxon>
    </lineage>
</organism>
<evidence type="ECO:0000313" key="2">
    <source>
        <dbReference type="Proteomes" id="UP001148629"/>
    </source>
</evidence>
<proteinExistence type="predicted"/>